<keyword evidence="8" id="KW-0732">Signal</keyword>
<feature type="transmembrane region" description="Helical" evidence="7">
    <location>
        <begin position="199"/>
        <end position="220"/>
    </location>
</feature>
<evidence type="ECO:0000256" key="2">
    <source>
        <dbReference type="ARBA" id="ARBA00022448"/>
    </source>
</evidence>
<keyword evidence="5 7" id="KW-1133">Transmembrane helix</keyword>
<protein>
    <submittedName>
        <fullName evidence="10">Multiple sugar transport system permease protein (Modular protein)</fullName>
    </submittedName>
</protein>
<evidence type="ECO:0000256" key="7">
    <source>
        <dbReference type="RuleBase" id="RU363032"/>
    </source>
</evidence>
<dbReference type="InterPro" id="IPR051393">
    <property type="entry name" value="ABC_transporter_permease"/>
</dbReference>
<evidence type="ECO:0000256" key="5">
    <source>
        <dbReference type="ARBA" id="ARBA00022989"/>
    </source>
</evidence>
<dbReference type="EMBL" id="CABFNB010000131">
    <property type="protein sequence ID" value="VTZ64605.1"/>
    <property type="molecule type" value="Genomic_DNA"/>
</dbReference>
<organism evidence="10">
    <name type="scientific">Sinorhizobium medicae</name>
    <dbReference type="NCBI Taxonomy" id="110321"/>
    <lineage>
        <taxon>Bacteria</taxon>
        <taxon>Pseudomonadati</taxon>
        <taxon>Pseudomonadota</taxon>
        <taxon>Alphaproteobacteria</taxon>
        <taxon>Hyphomicrobiales</taxon>
        <taxon>Rhizobiaceae</taxon>
        <taxon>Sinorhizobium/Ensifer group</taxon>
        <taxon>Sinorhizobium</taxon>
    </lineage>
</organism>
<accession>A0A508X9K0</accession>
<evidence type="ECO:0000256" key="3">
    <source>
        <dbReference type="ARBA" id="ARBA00022475"/>
    </source>
</evidence>
<dbReference type="GO" id="GO:0055085">
    <property type="term" value="P:transmembrane transport"/>
    <property type="evidence" value="ECO:0007669"/>
    <property type="project" value="InterPro"/>
</dbReference>
<proteinExistence type="inferred from homology"/>
<feature type="transmembrane region" description="Helical" evidence="7">
    <location>
        <begin position="306"/>
        <end position="326"/>
    </location>
</feature>
<dbReference type="InterPro" id="IPR035906">
    <property type="entry name" value="MetI-like_sf"/>
</dbReference>
<sequence>MPNMKTSIIGSLLALSFAGAATARAEEVLRFATWDSGESLGIQQAIARKFEEKHPGVKVQVEPYGDGYDQKLVAAFGAGNPPDVMYMWNFPQYFTSLMPLDELIARDPQFWESLWITVKFAAIYVPFNIVMSFLLALMLHHASFASGFFRTAFYLPSVISGVALVTIWSWIYSREYGLLNFLLSLIGIEGPNWLGDPNLALVAIIIASLWGLGGTMLILLTGLKAIPKELYEAATVSGVRGWAQMLFITLPMLGPMLIFTFITSIISAFQQLTIALLLTKGGPLGSTYFFAMYIYDNAFKYFDMGYAAAGSWVMFAIVLALSLIVMRWSAAWVYYEGEVRPSDGERNA</sequence>
<keyword evidence="3" id="KW-1003">Cell membrane</keyword>
<dbReference type="PANTHER" id="PTHR30193:SF1">
    <property type="entry name" value="ABC TRANSPORTER PERMEASE PROTEIN YESP-RELATED"/>
    <property type="match status" value="1"/>
</dbReference>
<reference evidence="10" key="1">
    <citation type="submission" date="2019-06" db="EMBL/GenBank/DDBJ databases">
        <authorList>
            <person name="Le Quere A."/>
            <person name="Colella S."/>
        </authorList>
    </citation>
    <scope>NUCLEOTIDE SEQUENCE</scope>
    <source>
        <strain evidence="10">EmedicaeMD41</strain>
    </source>
</reference>
<feature type="chain" id="PRO_5021498000" evidence="8">
    <location>
        <begin position="26"/>
        <end position="348"/>
    </location>
</feature>
<dbReference type="GO" id="GO:0005886">
    <property type="term" value="C:plasma membrane"/>
    <property type="evidence" value="ECO:0007669"/>
    <property type="project" value="UniProtKB-SubCell"/>
</dbReference>
<comment type="subcellular location">
    <subcellularLocation>
        <location evidence="1 7">Cell membrane</location>
        <topology evidence="1 7">Multi-pass membrane protein</topology>
    </subcellularLocation>
</comment>
<dbReference type="SUPFAM" id="SSF161098">
    <property type="entry name" value="MetI-like"/>
    <property type="match status" value="1"/>
</dbReference>
<evidence type="ECO:0000256" key="8">
    <source>
        <dbReference type="SAM" id="SignalP"/>
    </source>
</evidence>
<feature type="signal peptide" evidence="8">
    <location>
        <begin position="1"/>
        <end position="25"/>
    </location>
</feature>
<evidence type="ECO:0000256" key="1">
    <source>
        <dbReference type="ARBA" id="ARBA00004651"/>
    </source>
</evidence>
<gene>
    <name evidence="10" type="ORF">EMEDMD4_620077</name>
</gene>
<dbReference type="RefSeq" id="WP_234913778.1">
    <property type="nucleotide sequence ID" value="NZ_CABFNB010000131.1"/>
</dbReference>
<dbReference type="PANTHER" id="PTHR30193">
    <property type="entry name" value="ABC TRANSPORTER PERMEASE PROTEIN"/>
    <property type="match status" value="1"/>
</dbReference>
<evidence type="ECO:0000313" key="10">
    <source>
        <dbReference type="EMBL" id="VTZ64605.1"/>
    </source>
</evidence>
<keyword evidence="4 7" id="KW-0812">Transmembrane</keyword>
<dbReference type="CDD" id="cd06261">
    <property type="entry name" value="TM_PBP2"/>
    <property type="match status" value="1"/>
</dbReference>
<comment type="similarity">
    <text evidence="7">Belongs to the binding-protein-dependent transport system permease family.</text>
</comment>
<dbReference type="Gene3D" id="1.10.3720.10">
    <property type="entry name" value="MetI-like"/>
    <property type="match status" value="1"/>
</dbReference>
<evidence type="ECO:0000256" key="4">
    <source>
        <dbReference type="ARBA" id="ARBA00022692"/>
    </source>
</evidence>
<dbReference type="AlphaFoldDB" id="A0A508X9K0"/>
<dbReference type="Gene3D" id="3.40.190.10">
    <property type="entry name" value="Periplasmic binding protein-like II"/>
    <property type="match status" value="1"/>
</dbReference>
<dbReference type="Proteomes" id="UP000507954">
    <property type="component" value="Unassembled WGS sequence"/>
</dbReference>
<dbReference type="SUPFAM" id="SSF53850">
    <property type="entry name" value="Periplasmic binding protein-like II"/>
    <property type="match status" value="1"/>
</dbReference>
<keyword evidence="10" id="KW-0762">Sugar transport</keyword>
<dbReference type="PROSITE" id="PS50928">
    <property type="entry name" value="ABC_TM1"/>
    <property type="match status" value="1"/>
</dbReference>
<feature type="transmembrane region" description="Helical" evidence="7">
    <location>
        <begin position="120"/>
        <end position="139"/>
    </location>
</feature>
<evidence type="ECO:0000256" key="6">
    <source>
        <dbReference type="ARBA" id="ARBA00023136"/>
    </source>
</evidence>
<evidence type="ECO:0000259" key="9">
    <source>
        <dbReference type="PROSITE" id="PS50928"/>
    </source>
</evidence>
<feature type="domain" description="ABC transmembrane type-1" evidence="9">
    <location>
        <begin position="114"/>
        <end position="325"/>
    </location>
</feature>
<keyword evidence="2 7" id="KW-0813">Transport</keyword>
<feature type="transmembrane region" description="Helical" evidence="7">
    <location>
        <begin position="151"/>
        <end position="171"/>
    </location>
</feature>
<dbReference type="Pfam" id="PF00528">
    <property type="entry name" value="BPD_transp_1"/>
    <property type="match status" value="1"/>
</dbReference>
<name>A0A508X9K0_9HYPH</name>
<feature type="transmembrane region" description="Helical" evidence="7">
    <location>
        <begin position="241"/>
        <end position="266"/>
    </location>
</feature>
<dbReference type="InterPro" id="IPR000515">
    <property type="entry name" value="MetI-like"/>
</dbReference>
<keyword evidence="6 7" id="KW-0472">Membrane</keyword>
<feature type="transmembrane region" description="Helical" evidence="7">
    <location>
        <begin position="272"/>
        <end position="294"/>
    </location>
</feature>